<dbReference type="Pfam" id="PF01124">
    <property type="entry name" value="MAPEG"/>
    <property type="match status" value="1"/>
</dbReference>
<comment type="catalytic activity">
    <reaction evidence="12">
        <text>RX + glutathione = an S-substituted glutathione + a halide anion + H(+)</text>
        <dbReference type="Rhea" id="RHEA:16437"/>
        <dbReference type="ChEBI" id="CHEBI:15378"/>
        <dbReference type="ChEBI" id="CHEBI:16042"/>
        <dbReference type="ChEBI" id="CHEBI:17792"/>
        <dbReference type="ChEBI" id="CHEBI:57925"/>
        <dbReference type="ChEBI" id="CHEBI:90779"/>
        <dbReference type="EC" id="2.5.1.18"/>
    </reaction>
    <physiologicalReaction direction="left-to-right" evidence="12">
        <dbReference type="Rhea" id="RHEA:16438"/>
    </physiologicalReaction>
</comment>
<evidence type="ECO:0000256" key="2">
    <source>
        <dbReference type="ARBA" id="ARBA00004477"/>
    </source>
</evidence>
<evidence type="ECO:0000256" key="3">
    <source>
        <dbReference type="ARBA" id="ARBA00012452"/>
    </source>
</evidence>
<dbReference type="PANTHER" id="PTHR10689:SF6">
    <property type="entry name" value="MICROSOMAL GLUTATHIONE S-TRANSFERASE 1"/>
    <property type="match status" value="1"/>
</dbReference>
<evidence type="ECO:0000256" key="12">
    <source>
        <dbReference type="ARBA" id="ARBA00049385"/>
    </source>
</evidence>
<reference evidence="14 15" key="1">
    <citation type="submission" date="2019-03" db="EMBL/GenBank/DDBJ databases">
        <title>Bradyrhizobium diversity isolated from nodules of Chamaecrista fasciculata.</title>
        <authorList>
            <person name="Klepa M.S."/>
            <person name="Urquiaga M.O."/>
            <person name="Hungria M."/>
            <person name="Delamuta J.R."/>
        </authorList>
    </citation>
    <scope>NUCLEOTIDE SEQUENCE [LARGE SCALE GENOMIC DNA]</scope>
    <source>
        <strain evidence="14 15">CNPSo 3448</strain>
    </source>
</reference>
<keyword evidence="9 13" id="KW-0472">Membrane</keyword>
<evidence type="ECO:0000256" key="9">
    <source>
        <dbReference type="ARBA" id="ARBA00023136"/>
    </source>
</evidence>
<evidence type="ECO:0000256" key="1">
    <source>
        <dbReference type="ARBA" id="ARBA00003701"/>
    </source>
</evidence>
<accession>A0A4Y9LS99</accession>
<sequence length="177" mass="19975">MTSFACWRRGRACHVETSEGARLDRMSLHDPLFATYAVAATLMILKAVAMSWLTVIRMVQAKGGYRSPEDIKKTPMNPAPDPAQLLPNERVERIRRIQMNDLESLPYFLVAGLLYILTQPSLRLAQWLLYGYVASRLLHFLAYLTGQIHEIRATLWTVGSLILIFMTGRTLLVALGA</sequence>
<dbReference type="EMBL" id="SPQT01000012">
    <property type="protein sequence ID" value="TFV46145.1"/>
    <property type="molecule type" value="Genomic_DNA"/>
</dbReference>
<dbReference type="Proteomes" id="UP000297966">
    <property type="component" value="Unassembled WGS sequence"/>
</dbReference>
<dbReference type="GO" id="GO:0004364">
    <property type="term" value="F:glutathione transferase activity"/>
    <property type="evidence" value="ECO:0007669"/>
    <property type="project" value="UniProtKB-EC"/>
</dbReference>
<comment type="subcellular location">
    <subcellularLocation>
        <location evidence="2">Endoplasmic reticulum membrane</location>
        <topology evidence="2">Multi-pass membrane protein</topology>
    </subcellularLocation>
</comment>
<keyword evidence="5 13" id="KW-0812">Transmembrane</keyword>
<dbReference type="EC" id="2.5.1.18" evidence="3"/>
<organism evidence="14 15">
    <name type="scientific">Bradyrhizobium niftali</name>
    <dbReference type="NCBI Taxonomy" id="2560055"/>
    <lineage>
        <taxon>Bacteria</taxon>
        <taxon>Pseudomonadati</taxon>
        <taxon>Pseudomonadota</taxon>
        <taxon>Alphaproteobacteria</taxon>
        <taxon>Hyphomicrobiales</taxon>
        <taxon>Nitrobacteraceae</taxon>
        <taxon>Bradyrhizobium</taxon>
    </lineage>
</organism>
<dbReference type="AlphaFoldDB" id="A0A4Y9LS99"/>
<evidence type="ECO:0000313" key="14">
    <source>
        <dbReference type="EMBL" id="TFV46145.1"/>
    </source>
</evidence>
<dbReference type="InterPro" id="IPR023352">
    <property type="entry name" value="MAPEG-like_dom_sf"/>
</dbReference>
<evidence type="ECO:0000256" key="8">
    <source>
        <dbReference type="ARBA" id="ARBA00022990"/>
    </source>
</evidence>
<feature type="transmembrane region" description="Helical" evidence="13">
    <location>
        <begin position="105"/>
        <end position="122"/>
    </location>
</feature>
<evidence type="ECO:0000256" key="10">
    <source>
        <dbReference type="ARBA" id="ARBA00038540"/>
    </source>
</evidence>
<evidence type="ECO:0000313" key="15">
    <source>
        <dbReference type="Proteomes" id="UP000297966"/>
    </source>
</evidence>
<dbReference type="GO" id="GO:0016020">
    <property type="term" value="C:membrane"/>
    <property type="evidence" value="ECO:0007669"/>
    <property type="project" value="InterPro"/>
</dbReference>
<evidence type="ECO:0000256" key="13">
    <source>
        <dbReference type="SAM" id="Phobius"/>
    </source>
</evidence>
<comment type="caution">
    <text evidence="14">The sequence shown here is derived from an EMBL/GenBank/DDBJ whole genome shotgun (WGS) entry which is preliminary data.</text>
</comment>
<name>A0A4Y9LS99_9BRAD</name>
<keyword evidence="7 13" id="KW-1133">Transmembrane helix</keyword>
<evidence type="ECO:0000256" key="11">
    <source>
        <dbReference type="ARBA" id="ARBA00039397"/>
    </source>
</evidence>
<dbReference type="Gene3D" id="1.20.120.550">
    <property type="entry name" value="Membrane associated eicosanoid/glutathione metabolism-like domain"/>
    <property type="match status" value="1"/>
</dbReference>
<keyword evidence="8" id="KW-0007">Acetylation</keyword>
<dbReference type="InterPro" id="IPR001129">
    <property type="entry name" value="Membr-assoc_MAPEG"/>
</dbReference>
<protein>
    <recommendedName>
        <fullName evidence="11">Microsomal glutathione S-transferase 1</fullName>
        <ecNumber evidence="3">2.5.1.18</ecNumber>
    </recommendedName>
</protein>
<evidence type="ECO:0000256" key="4">
    <source>
        <dbReference type="ARBA" id="ARBA00022679"/>
    </source>
</evidence>
<keyword evidence="15" id="KW-1185">Reference proteome</keyword>
<comment type="subunit">
    <text evidence="10">Homotrimer; The trimer binds only one molecule of glutathione.</text>
</comment>
<comment type="function">
    <text evidence="1">Conjugation of reduced glutathione to a wide number of exogenous and endogenous hydrophobic electrophiles.</text>
</comment>
<keyword evidence="4" id="KW-0808">Transferase</keyword>
<dbReference type="SUPFAM" id="SSF161084">
    <property type="entry name" value="MAPEG domain-like"/>
    <property type="match status" value="1"/>
</dbReference>
<evidence type="ECO:0000256" key="5">
    <source>
        <dbReference type="ARBA" id="ARBA00022692"/>
    </source>
</evidence>
<evidence type="ECO:0000256" key="7">
    <source>
        <dbReference type="ARBA" id="ARBA00022989"/>
    </source>
</evidence>
<dbReference type="InterPro" id="IPR040162">
    <property type="entry name" value="MGST1-like"/>
</dbReference>
<feature type="transmembrane region" description="Helical" evidence="13">
    <location>
        <begin position="33"/>
        <end position="56"/>
    </location>
</feature>
<gene>
    <name evidence="14" type="ORF">E4K65_21640</name>
</gene>
<keyword evidence="6" id="KW-0256">Endoplasmic reticulum</keyword>
<feature type="transmembrane region" description="Helical" evidence="13">
    <location>
        <begin position="153"/>
        <end position="175"/>
    </location>
</feature>
<evidence type="ECO:0000256" key="6">
    <source>
        <dbReference type="ARBA" id="ARBA00022824"/>
    </source>
</evidence>
<dbReference type="PANTHER" id="PTHR10689">
    <property type="entry name" value="MICROSOMAL GLUTATHIONE S-TRANSFERASE 1"/>
    <property type="match status" value="1"/>
</dbReference>
<dbReference type="OrthoDB" id="6365081at2"/>
<proteinExistence type="predicted"/>